<evidence type="ECO:0000313" key="5">
    <source>
        <dbReference type="EMBL" id="GEX91113.1"/>
    </source>
</evidence>
<dbReference type="InterPro" id="IPR007789">
    <property type="entry name" value="DUF688"/>
</dbReference>
<dbReference type="PANTHER" id="PTHR23329:SF1">
    <property type="entry name" value="TUFTELIN-INTERACTING PROTEIN 11"/>
    <property type="match status" value="1"/>
</dbReference>
<accession>A0A699HAK8</accession>
<feature type="coiled-coil region" evidence="2">
    <location>
        <begin position="165"/>
        <end position="223"/>
    </location>
</feature>
<dbReference type="EMBL" id="BKCJ010138421">
    <property type="protein sequence ID" value="GEX91113.1"/>
    <property type="molecule type" value="Genomic_DNA"/>
</dbReference>
<reference evidence="5" key="1">
    <citation type="journal article" date="2019" name="Sci. Rep.">
        <title>Draft genome of Tanacetum cinerariifolium, the natural source of mosquito coil.</title>
        <authorList>
            <person name="Yamashiro T."/>
            <person name="Shiraishi A."/>
            <person name="Satake H."/>
            <person name="Nakayama K."/>
        </authorList>
    </citation>
    <scope>NUCLEOTIDE SEQUENCE</scope>
</reference>
<dbReference type="GO" id="GO:0071008">
    <property type="term" value="C:U2-type post-mRNA release spliceosomal complex"/>
    <property type="evidence" value="ECO:0007669"/>
    <property type="project" value="TreeGrafter"/>
</dbReference>
<dbReference type="Pfam" id="PF07842">
    <property type="entry name" value="GCFC"/>
    <property type="match status" value="1"/>
</dbReference>
<evidence type="ECO:0000256" key="1">
    <source>
        <dbReference type="ARBA" id="ARBA00010900"/>
    </source>
</evidence>
<name>A0A699HAK8_TANCI</name>
<dbReference type="InterPro" id="IPR022783">
    <property type="entry name" value="GCFC_dom"/>
</dbReference>
<dbReference type="InterPro" id="IPR045211">
    <property type="entry name" value="TFP11/STIP/Ntr1"/>
</dbReference>
<comment type="caution">
    <text evidence="5">The sequence shown here is derived from an EMBL/GenBank/DDBJ whole genome shotgun (WGS) entry which is preliminary data.</text>
</comment>
<sequence>MGGFMFVWNKRKVKHYRTKDSDGDSEGRCSKENRQDLSKPASFLSSRMRKHEIDENSYEGIFMTSTECANKFTQHIIHSREKQLKEGIGPKLMRKMGYKEGHGIGKYGQGIVNPIEVNMRPKFQGLGYKKYNETANVTVGSQETSDENKALSQPSKTEHVTAKELRLAELDMQIIECEVNNEREKVFSLRKEKERLVNDANRKRKQLDDLEVIESALDKLNNDFHLGTLSLKLLGDSFRYLKKRFPHEYKLCGLPTIACSFALPLFPRLFNGWDPLIKPAEHIDVISVLKDLLLGEEIDSHYAQLFVEAMFRAVRRSSANSWQATNPEPLLHFLDIWGRLMPHAALEKILDRIVMPKLLAAVNSWDPRTDTIPMHIWVHPWLPLVDQKHTTLYHTVQTKLESVLNEWHPSDESAYDVLSPWKPVFDQESWEQIMVRCITPKLLAVMQEFQVNPADQKLDQFYWVLRWANLIPIHHMLQITDVFFNKWLAVLYNWLCSKPDLQEVRNWHLGWKNLIPTNLLSNKHIRGRLNMGLVMMNQAAQGLEVVPPDLREKVSDKKAREQMDDMDSMSLKEVIELHAQRNNLLFQLKPGRMHDGHQVYGFGNISIFMDSFNQKVFALTEDKWSLVSLEQLMKLQKKQKDPRKLNLNAPLLSTRRPNGASATSHVKQAASWDTRNRVPFSWELSAGKPKDVQTRVLNDDFLIPPPRPPPGRKLVENEYDGDDDFSDAIDTFSLSAAIDMVESAELANRSSNMLDGVILDSGEMQSPSFIIQRFLTDAKDLAISSGLPIPKNINNQPEKCKPQIIEASPKGCGLGFDGFWRTKHKPPCGVKSPVRVTSVSVKSQWGWKPKPK</sequence>
<keyword evidence="2" id="KW-0175">Coiled coil</keyword>
<dbReference type="PROSITE" id="PS50174">
    <property type="entry name" value="G_PATCH"/>
    <property type="match status" value="1"/>
</dbReference>
<evidence type="ECO:0000256" key="2">
    <source>
        <dbReference type="SAM" id="Coils"/>
    </source>
</evidence>
<dbReference type="Pfam" id="PF05097">
    <property type="entry name" value="DUF688"/>
    <property type="match status" value="1"/>
</dbReference>
<dbReference type="AlphaFoldDB" id="A0A699HAK8"/>
<dbReference type="PANTHER" id="PTHR23329">
    <property type="entry name" value="TUFTELIN-INTERACTING PROTEIN 11-RELATED"/>
    <property type="match status" value="1"/>
</dbReference>
<dbReference type="GO" id="GO:0003676">
    <property type="term" value="F:nucleic acid binding"/>
    <property type="evidence" value="ECO:0007669"/>
    <property type="project" value="InterPro"/>
</dbReference>
<gene>
    <name evidence="5" type="ORF">Tci_363088</name>
</gene>
<evidence type="ECO:0000256" key="3">
    <source>
        <dbReference type="SAM" id="MobiDB-lite"/>
    </source>
</evidence>
<proteinExistence type="inferred from homology"/>
<feature type="region of interest" description="Disordered" evidence="3">
    <location>
        <begin position="17"/>
        <end position="42"/>
    </location>
</feature>
<comment type="similarity">
    <text evidence="1">Belongs to the TFP11/STIP family.</text>
</comment>
<dbReference type="Pfam" id="PF01585">
    <property type="entry name" value="G-patch"/>
    <property type="match status" value="1"/>
</dbReference>
<dbReference type="InterPro" id="IPR000467">
    <property type="entry name" value="G_patch_dom"/>
</dbReference>
<evidence type="ECO:0000259" key="4">
    <source>
        <dbReference type="PROSITE" id="PS50174"/>
    </source>
</evidence>
<dbReference type="SMART" id="SM00443">
    <property type="entry name" value="G_patch"/>
    <property type="match status" value="1"/>
</dbReference>
<protein>
    <submittedName>
        <fullName evidence="5">Septin and tuftelin-interacting protein 1 homolog 1-like</fullName>
    </submittedName>
</protein>
<feature type="compositionally biased region" description="Basic and acidic residues" evidence="3">
    <location>
        <begin position="18"/>
        <end position="37"/>
    </location>
</feature>
<feature type="domain" description="G-patch" evidence="4">
    <location>
        <begin position="85"/>
        <end position="131"/>
    </location>
</feature>
<organism evidence="5">
    <name type="scientific">Tanacetum cinerariifolium</name>
    <name type="common">Dalmatian daisy</name>
    <name type="synonym">Chrysanthemum cinerariifolium</name>
    <dbReference type="NCBI Taxonomy" id="118510"/>
    <lineage>
        <taxon>Eukaryota</taxon>
        <taxon>Viridiplantae</taxon>
        <taxon>Streptophyta</taxon>
        <taxon>Embryophyta</taxon>
        <taxon>Tracheophyta</taxon>
        <taxon>Spermatophyta</taxon>
        <taxon>Magnoliopsida</taxon>
        <taxon>eudicotyledons</taxon>
        <taxon>Gunneridae</taxon>
        <taxon>Pentapetalae</taxon>
        <taxon>asterids</taxon>
        <taxon>campanulids</taxon>
        <taxon>Asterales</taxon>
        <taxon>Asteraceae</taxon>
        <taxon>Asteroideae</taxon>
        <taxon>Anthemideae</taxon>
        <taxon>Anthemidinae</taxon>
        <taxon>Tanacetum</taxon>
    </lineage>
</organism>
<dbReference type="GO" id="GO:0000390">
    <property type="term" value="P:spliceosomal complex disassembly"/>
    <property type="evidence" value="ECO:0007669"/>
    <property type="project" value="InterPro"/>
</dbReference>